<proteinExistence type="predicted"/>
<feature type="compositionally biased region" description="Polar residues" evidence="1">
    <location>
        <begin position="86"/>
        <end position="96"/>
    </location>
</feature>
<reference evidence="2 3" key="1">
    <citation type="submission" date="2024-01" db="EMBL/GenBank/DDBJ databases">
        <title>The complete chloroplast genome sequence of Lithospermum erythrorhizon: insights into the phylogenetic relationship among Boraginaceae species and the maternal lineages of purple gromwells.</title>
        <authorList>
            <person name="Okada T."/>
            <person name="Watanabe K."/>
        </authorList>
    </citation>
    <scope>NUCLEOTIDE SEQUENCE [LARGE SCALE GENOMIC DNA]</scope>
</reference>
<evidence type="ECO:0000313" key="3">
    <source>
        <dbReference type="Proteomes" id="UP001454036"/>
    </source>
</evidence>
<dbReference type="EMBL" id="BAABME010046272">
    <property type="protein sequence ID" value="GAA0145205.1"/>
    <property type="molecule type" value="Genomic_DNA"/>
</dbReference>
<name>A0AAV3P4M9_LITER</name>
<dbReference type="AlphaFoldDB" id="A0AAV3P4M9"/>
<sequence>MEIKNREACSKKKMKKSGSFKRLDTERPHSSSMKKQINKRGKPPSENSSETPRKLSPIKAVMGNTPNYMKSTSSSDARKDQGLHVGSQSPQTSSDWENIGGLQSGGGKSIKIDNMINREKTTSPLDNDLLLDGVGKVFDESFPKDIMQELRHNETAYEA</sequence>
<evidence type="ECO:0000313" key="2">
    <source>
        <dbReference type="EMBL" id="GAA0145205.1"/>
    </source>
</evidence>
<protein>
    <submittedName>
        <fullName evidence="2">Uncharacterized protein</fullName>
    </submittedName>
</protein>
<evidence type="ECO:0000256" key="1">
    <source>
        <dbReference type="SAM" id="MobiDB-lite"/>
    </source>
</evidence>
<feature type="compositionally biased region" description="Polar residues" evidence="1">
    <location>
        <begin position="64"/>
        <end position="75"/>
    </location>
</feature>
<comment type="caution">
    <text evidence="2">The sequence shown here is derived from an EMBL/GenBank/DDBJ whole genome shotgun (WGS) entry which is preliminary data.</text>
</comment>
<dbReference type="Proteomes" id="UP001454036">
    <property type="component" value="Unassembled WGS sequence"/>
</dbReference>
<accession>A0AAV3P4M9</accession>
<organism evidence="2 3">
    <name type="scientific">Lithospermum erythrorhizon</name>
    <name type="common">Purple gromwell</name>
    <name type="synonym">Lithospermum officinale var. erythrorhizon</name>
    <dbReference type="NCBI Taxonomy" id="34254"/>
    <lineage>
        <taxon>Eukaryota</taxon>
        <taxon>Viridiplantae</taxon>
        <taxon>Streptophyta</taxon>
        <taxon>Embryophyta</taxon>
        <taxon>Tracheophyta</taxon>
        <taxon>Spermatophyta</taxon>
        <taxon>Magnoliopsida</taxon>
        <taxon>eudicotyledons</taxon>
        <taxon>Gunneridae</taxon>
        <taxon>Pentapetalae</taxon>
        <taxon>asterids</taxon>
        <taxon>lamiids</taxon>
        <taxon>Boraginales</taxon>
        <taxon>Boraginaceae</taxon>
        <taxon>Boraginoideae</taxon>
        <taxon>Lithospermeae</taxon>
        <taxon>Lithospermum</taxon>
    </lineage>
</organism>
<keyword evidence="3" id="KW-1185">Reference proteome</keyword>
<feature type="region of interest" description="Disordered" evidence="1">
    <location>
        <begin position="1"/>
        <end position="111"/>
    </location>
</feature>
<feature type="compositionally biased region" description="Basic and acidic residues" evidence="1">
    <location>
        <begin position="1"/>
        <end position="10"/>
    </location>
</feature>
<gene>
    <name evidence="2" type="ORF">LIER_44070</name>
</gene>